<sequence length="161" mass="18236">MLRYHIDSIPDTRVTAPLEVDLSLSGEVASAPAVFLEKETREEFSRIDGRITGEIGRDGTDVHVDLSVSYEIPLTCVRCLSEFVRTGETAERTMFFHQKDSDPESLERYGSDGWVDLGPWLRELILTDLPFYPLCREDCRGLCPVCGQDRNQKECGHPEDL</sequence>
<keyword evidence="2" id="KW-1185">Reference proteome</keyword>
<dbReference type="AlphaFoldDB" id="C6HXB1"/>
<name>C6HXB1_9BACT</name>
<proteinExistence type="predicted"/>
<accession>C6HXB1</accession>
<dbReference type="Proteomes" id="UP000009374">
    <property type="component" value="Unassembled WGS sequence"/>
</dbReference>
<organism evidence="1 2">
    <name type="scientific">Leptospirillum ferrodiazotrophum</name>
    <dbReference type="NCBI Taxonomy" id="412449"/>
    <lineage>
        <taxon>Bacteria</taxon>
        <taxon>Pseudomonadati</taxon>
        <taxon>Nitrospirota</taxon>
        <taxon>Nitrospiria</taxon>
        <taxon>Nitrospirales</taxon>
        <taxon>Nitrospiraceae</taxon>
        <taxon>Leptospirillum</taxon>
    </lineage>
</organism>
<evidence type="ECO:0000313" key="2">
    <source>
        <dbReference type="Proteomes" id="UP000009374"/>
    </source>
</evidence>
<evidence type="ECO:0008006" key="3">
    <source>
        <dbReference type="Google" id="ProtNLM"/>
    </source>
</evidence>
<dbReference type="InterPro" id="IPR003772">
    <property type="entry name" value="YceD"/>
</dbReference>
<dbReference type="Pfam" id="PF02620">
    <property type="entry name" value="YceD"/>
    <property type="match status" value="1"/>
</dbReference>
<gene>
    <name evidence="1" type="ORF">UBAL3_92050034</name>
</gene>
<protein>
    <recommendedName>
        <fullName evidence="3">DUF177 domain-containing protein</fullName>
    </recommendedName>
</protein>
<evidence type="ECO:0000313" key="1">
    <source>
        <dbReference type="EMBL" id="EES52663.1"/>
    </source>
</evidence>
<dbReference type="EMBL" id="GG693873">
    <property type="protein sequence ID" value="EES52663.1"/>
    <property type="molecule type" value="Genomic_DNA"/>
</dbReference>
<reference evidence="1 2" key="1">
    <citation type="journal article" date="2009" name="Appl. Environ. Microbiol.">
        <title>Community genomic and proteomic analyses of chemoautotrophic iron-oxidizing "Leptospirillum rubarum" (Group II) and "Leptospirillum ferrodiazotrophum" (Group III) bacteria in acid mine drainage biofilms.</title>
        <authorList>
            <person name="Goltsman D.S."/>
            <person name="Denef V.J."/>
            <person name="Singer S.W."/>
            <person name="VerBerkmoes N.C."/>
            <person name="Lefsrud M."/>
            <person name="Mueller R.S."/>
            <person name="Dick G.J."/>
            <person name="Sun C.L."/>
            <person name="Wheeler K.E."/>
            <person name="Zemla A."/>
            <person name="Baker B.J."/>
            <person name="Hauser L."/>
            <person name="Land M."/>
            <person name="Shah M.B."/>
            <person name="Thelen M.P."/>
            <person name="Hettich R.L."/>
            <person name="Banfield J.F."/>
        </authorList>
    </citation>
    <scope>NUCLEOTIDE SEQUENCE [LARGE SCALE GENOMIC DNA]</scope>
</reference>